<gene>
    <name evidence="10" type="ORF">TBIB3V08_LOCUS4768</name>
</gene>
<name>A0A7R9I0N9_9NEOP</name>
<comment type="subcellular location">
    <subcellularLocation>
        <location evidence="1">Cell membrane</location>
        <topology evidence="1">Multi-pass membrane protein</topology>
    </subcellularLocation>
</comment>
<dbReference type="GO" id="GO:0007635">
    <property type="term" value="P:chemosensory behavior"/>
    <property type="evidence" value="ECO:0007669"/>
    <property type="project" value="TreeGrafter"/>
</dbReference>
<keyword evidence="3 9" id="KW-0812">Transmembrane</keyword>
<dbReference type="GO" id="GO:0030424">
    <property type="term" value="C:axon"/>
    <property type="evidence" value="ECO:0007669"/>
    <property type="project" value="TreeGrafter"/>
</dbReference>
<protein>
    <recommendedName>
        <fullName evidence="11">Gustatory receptor</fullName>
    </recommendedName>
</protein>
<dbReference type="GO" id="GO:0005886">
    <property type="term" value="C:plasma membrane"/>
    <property type="evidence" value="ECO:0007669"/>
    <property type="project" value="UniProtKB-SubCell"/>
</dbReference>
<dbReference type="GO" id="GO:0043025">
    <property type="term" value="C:neuronal cell body"/>
    <property type="evidence" value="ECO:0007669"/>
    <property type="project" value="TreeGrafter"/>
</dbReference>
<reference evidence="10" key="1">
    <citation type="submission" date="2020-11" db="EMBL/GenBank/DDBJ databases">
        <authorList>
            <person name="Tran Van P."/>
        </authorList>
    </citation>
    <scope>NUCLEOTIDE SEQUENCE</scope>
</reference>
<dbReference type="PANTHER" id="PTHR21143:SF134">
    <property type="entry name" value="GUSTATORY RECEPTOR"/>
    <property type="match status" value="1"/>
</dbReference>
<evidence type="ECO:0000256" key="6">
    <source>
        <dbReference type="ARBA" id="ARBA00023170"/>
    </source>
</evidence>
<dbReference type="GO" id="GO:0050909">
    <property type="term" value="P:sensory perception of taste"/>
    <property type="evidence" value="ECO:0007669"/>
    <property type="project" value="InterPro"/>
</dbReference>
<evidence type="ECO:0000313" key="10">
    <source>
        <dbReference type="EMBL" id="CAD7442332.1"/>
    </source>
</evidence>
<evidence type="ECO:0000256" key="3">
    <source>
        <dbReference type="ARBA" id="ARBA00022692"/>
    </source>
</evidence>
<evidence type="ECO:0000256" key="5">
    <source>
        <dbReference type="ARBA" id="ARBA00023136"/>
    </source>
</evidence>
<evidence type="ECO:0000256" key="9">
    <source>
        <dbReference type="SAM" id="Phobius"/>
    </source>
</evidence>
<accession>A0A7R9I0N9</accession>
<dbReference type="GO" id="GO:0007165">
    <property type="term" value="P:signal transduction"/>
    <property type="evidence" value="ECO:0007669"/>
    <property type="project" value="UniProtKB-KW"/>
</dbReference>
<dbReference type="Pfam" id="PF08395">
    <property type="entry name" value="7tm_7"/>
    <property type="match status" value="3"/>
</dbReference>
<evidence type="ECO:0000256" key="1">
    <source>
        <dbReference type="ARBA" id="ARBA00004651"/>
    </source>
</evidence>
<feature type="compositionally biased region" description="Acidic residues" evidence="8">
    <location>
        <begin position="17"/>
        <end position="26"/>
    </location>
</feature>
<evidence type="ECO:0000256" key="2">
    <source>
        <dbReference type="ARBA" id="ARBA00022475"/>
    </source>
</evidence>
<keyword evidence="5 9" id="KW-0472">Membrane</keyword>
<evidence type="ECO:0000256" key="8">
    <source>
        <dbReference type="SAM" id="MobiDB-lite"/>
    </source>
</evidence>
<keyword evidence="4 9" id="KW-1133">Transmembrane helix</keyword>
<keyword evidence="2" id="KW-1003">Cell membrane</keyword>
<feature type="transmembrane region" description="Helical" evidence="9">
    <location>
        <begin position="503"/>
        <end position="529"/>
    </location>
</feature>
<keyword evidence="7" id="KW-0807">Transducer</keyword>
<feature type="compositionally biased region" description="Polar residues" evidence="8">
    <location>
        <begin position="1"/>
        <end position="13"/>
    </location>
</feature>
<dbReference type="GO" id="GO:0030425">
    <property type="term" value="C:dendrite"/>
    <property type="evidence" value="ECO:0007669"/>
    <property type="project" value="TreeGrafter"/>
</dbReference>
<keyword evidence="6" id="KW-0675">Receptor</keyword>
<sequence>MHLPSEISSQGSPNVEDYIDWIDPSDDAFPRQGELTPEQNSKVVPQLNSQQIDDSQMDSPYDEPFYPLAPYEPVGTYITQYFNSVPRSYPNVIGYPQRPLANAGPPYQPENVNVVHHVTVQSLSSTGLNIDQDLREKIKLYRSIHDTLCDVCELVNEIFSIQLLLISAALFSDITICFYRANRTGSLMPAMVYHTQDPVVEHEIEIFMMQLLHRKVTFTAFDFLPIDCTLLYSANRTGSLIHVMRCPKQDSMMDYEIEMFMMQLLHRKVTFTAFDFLPIDCTLLYSANRTGSLIHAMRCLIQDSVMDYENVVHHVTVQSLASTGLNIDQDLRKKIKLYRSIHDTLCDVCELVNEIFSIQLLLISAALFSDVTFCFYRSFQEIFAYYHGQQNRKSDTCYEMSNTGFSDGFGDGISKKISRPQNVVHHVTVQSLASTGLNIDQDLREKIKLYRSIHDTLCDVCELVNEIFSIQLLLISAALFSDVTICFYRDFQEIFAYHHGQAVNLLFLIAYTGWPIISSLCWVVMVIVVSRTSEEANRTGSLIQAMKCPMQNSVVDFEIEMFMMQLLHRKVTFTAFDFLPIDCTLIYSISDSLRHREREFVLSPRSSFIYDRNIQQGLGTLRVSEPHSGDRGTGIGRVEFRGSAPAFAWRESGKPSRSRPPPPVHPTEIRNLISPSSAVEFNTTSALANYATEAGIYINNGTVDSRLTVVIGTKSTTDTKKLG</sequence>
<feature type="region of interest" description="Disordered" evidence="8">
    <location>
        <begin position="1"/>
        <end position="45"/>
    </location>
</feature>
<evidence type="ECO:0008006" key="11">
    <source>
        <dbReference type="Google" id="ProtNLM"/>
    </source>
</evidence>
<dbReference type="GO" id="GO:0008049">
    <property type="term" value="P:male courtship behavior"/>
    <property type="evidence" value="ECO:0007669"/>
    <property type="project" value="TreeGrafter"/>
</dbReference>
<proteinExistence type="predicted"/>
<dbReference type="InterPro" id="IPR013604">
    <property type="entry name" value="7TM_chemorcpt"/>
</dbReference>
<dbReference type="AlphaFoldDB" id="A0A7R9I0N9"/>
<evidence type="ECO:0000256" key="7">
    <source>
        <dbReference type="ARBA" id="ARBA00023224"/>
    </source>
</evidence>
<evidence type="ECO:0000256" key="4">
    <source>
        <dbReference type="ARBA" id="ARBA00022989"/>
    </source>
</evidence>
<dbReference type="PANTHER" id="PTHR21143">
    <property type="entry name" value="INVERTEBRATE GUSTATORY RECEPTOR"/>
    <property type="match status" value="1"/>
</dbReference>
<dbReference type="EMBL" id="OD565671">
    <property type="protein sequence ID" value="CAD7442332.1"/>
    <property type="molecule type" value="Genomic_DNA"/>
</dbReference>
<organism evidence="10">
    <name type="scientific">Timema bartmani</name>
    <dbReference type="NCBI Taxonomy" id="61472"/>
    <lineage>
        <taxon>Eukaryota</taxon>
        <taxon>Metazoa</taxon>
        <taxon>Ecdysozoa</taxon>
        <taxon>Arthropoda</taxon>
        <taxon>Hexapoda</taxon>
        <taxon>Insecta</taxon>
        <taxon>Pterygota</taxon>
        <taxon>Neoptera</taxon>
        <taxon>Polyneoptera</taxon>
        <taxon>Phasmatodea</taxon>
        <taxon>Timematodea</taxon>
        <taxon>Timematoidea</taxon>
        <taxon>Timematidae</taxon>
        <taxon>Timema</taxon>
    </lineage>
</organism>